<organism evidence="7 8">
    <name type="scientific">Flavobacterium cerinum</name>
    <dbReference type="NCBI Taxonomy" id="2502784"/>
    <lineage>
        <taxon>Bacteria</taxon>
        <taxon>Pseudomonadati</taxon>
        <taxon>Bacteroidota</taxon>
        <taxon>Flavobacteriia</taxon>
        <taxon>Flavobacteriales</taxon>
        <taxon>Flavobacteriaceae</taxon>
        <taxon>Flavobacterium</taxon>
    </lineage>
</organism>
<feature type="transmembrane region" description="Helical" evidence="5">
    <location>
        <begin position="66"/>
        <end position="84"/>
    </location>
</feature>
<dbReference type="PANTHER" id="PTHR37422:SF13">
    <property type="entry name" value="LIPOPOLYSACCHARIDE BIOSYNTHESIS PROTEIN PA4999-RELATED"/>
    <property type="match status" value="1"/>
</dbReference>
<sequence length="246" mass="28848">MVLFCAAFSLENLLKRRKYYEILYLLVFMGITFMLVAKINILLLLVLIGCMILFRSQLFNYKQKAVLLLTFILTCIVLIIYVPGLKNRFVEILNSYNKPPTGVAHDSTNIRIAIVSCSAEIAKENYVFGVGFDKLQDTLDECYKANYNSNFYETIKYMTHNYFAYIFLSAGIFGLIAFLFYCYKSLRIILKVNRFLLYIMVSNIFIICFTEDFFYRHYGIFFYQLIFMTFVNAYLAQKEEKNTAIS</sequence>
<gene>
    <name evidence="7" type="ORF">NOX80_03540</name>
</gene>
<name>A0ABY5J1A0_9FLAO</name>
<evidence type="ECO:0000256" key="1">
    <source>
        <dbReference type="ARBA" id="ARBA00004141"/>
    </source>
</evidence>
<evidence type="ECO:0000256" key="5">
    <source>
        <dbReference type="SAM" id="Phobius"/>
    </source>
</evidence>
<evidence type="ECO:0000256" key="3">
    <source>
        <dbReference type="ARBA" id="ARBA00022989"/>
    </source>
</evidence>
<evidence type="ECO:0000313" key="7">
    <source>
        <dbReference type="EMBL" id="UUC47344.1"/>
    </source>
</evidence>
<dbReference type="PANTHER" id="PTHR37422">
    <property type="entry name" value="TEICHURONIC ACID BIOSYNTHESIS PROTEIN TUAE"/>
    <property type="match status" value="1"/>
</dbReference>
<evidence type="ECO:0000313" key="8">
    <source>
        <dbReference type="Proteomes" id="UP001059844"/>
    </source>
</evidence>
<dbReference type="InterPro" id="IPR007016">
    <property type="entry name" value="O-antigen_ligase-rel_domated"/>
</dbReference>
<keyword evidence="2 5" id="KW-0812">Transmembrane</keyword>
<accession>A0ABY5J1A0</accession>
<feature type="transmembrane region" description="Helical" evidence="5">
    <location>
        <begin position="162"/>
        <end position="183"/>
    </location>
</feature>
<evidence type="ECO:0000256" key="2">
    <source>
        <dbReference type="ARBA" id="ARBA00022692"/>
    </source>
</evidence>
<dbReference type="Proteomes" id="UP001059844">
    <property type="component" value="Chromosome"/>
</dbReference>
<keyword evidence="3 5" id="KW-1133">Transmembrane helix</keyword>
<feature type="domain" description="O-antigen ligase-related" evidence="6">
    <location>
        <begin position="27"/>
        <end position="179"/>
    </location>
</feature>
<evidence type="ECO:0000259" key="6">
    <source>
        <dbReference type="Pfam" id="PF04932"/>
    </source>
</evidence>
<reference evidence="7" key="1">
    <citation type="submission" date="2022-07" db="EMBL/GenBank/DDBJ databases">
        <title>Isolation, identification, and degradation of a PFOSA degrading strain from sewage treatment plant.</title>
        <authorList>
            <person name="Zhang L."/>
            <person name="Huo Y."/>
        </authorList>
    </citation>
    <scope>NUCLEOTIDE SEQUENCE</scope>
    <source>
        <strain evidence="7">C1</strain>
    </source>
</reference>
<keyword evidence="8" id="KW-1185">Reference proteome</keyword>
<comment type="subcellular location">
    <subcellularLocation>
        <location evidence="1">Membrane</location>
        <topology evidence="1">Multi-pass membrane protein</topology>
    </subcellularLocation>
</comment>
<feature type="transmembrane region" description="Helical" evidence="5">
    <location>
        <begin position="220"/>
        <end position="236"/>
    </location>
</feature>
<dbReference type="Pfam" id="PF04932">
    <property type="entry name" value="Wzy_C"/>
    <property type="match status" value="1"/>
</dbReference>
<evidence type="ECO:0000256" key="4">
    <source>
        <dbReference type="ARBA" id="ARBA00023136"/>
    </source>
</evidence>
<proteinExistence type="predicted"/>
<keyword evidence="4 5" id="KW-0472">Membrane</keyword>
<dbReference type="InterPro" id="IPR051533">
    <property type="entry name" value="WaaL-like"/>
</dbReference>
<feature type="transmembrane region" description="Helical" evidence="5">
    <location>
        <begin position="195"/>
        <end position="214"/>
    </location>
</feature>
<protein>
    <submittedName>
        <fullName evidence="7">O-antigen ligase family protein</fullName>
    </submittedName>
</protein>
<keyword evidence="7" id="KW-0436">Ligase</keyword>
<feature type="transmembrane region" description="Helical" evidence="5">
    <location>
        <begin position="22"/>
        <end position="54"/>
    </location>
</feature>
<dbReference type="GO" id="GO:0016874">
    <property type="term" value="F:ligase activity"/>
    <property type="evidence" value="ECO:0007669"/>
    <property type="project" value="UniProtKB-KW"/>
</dbReference>
<dbReference type="EMBL" id="CP101751">
    <property type="protein sequence ID" value="UUC47344.1"/>
    <property type="molecule type" value="Genomic_DNA"/>
</dbReference>